<dbReference type="STRING" id="515635.Dtur_1663"/>
<dbReference type="InParanoid" id="B8E361"/>
<reference evidence="2" key="1">
    <citation type="journal article" date="2016" name="Front. Microbiol.">
        <title>The complete genome sequence of hyperthermophile Dictyoglomus turgidum DSM 6724 reveals a specialized carbohydrate fermentor.</title>
        <authorList>
            <person name="Brumm P.J."/>
            <person name="Gowda K."/>
            <person name="Robb F.T."/>
            <person name="Mead D.A."/>
        </authorList>
    </citation>
    <scope>NUCLEOTIDE SEQUENCE [LARGE SCALE GENOMIC DNA]</scope>
    <source>
        <strain evidence="2">DSM 6724 / Z-1310</strain>
    </source>
</reference>
<dbReference type="EnsemblBacteria" id="ACK42935">
    <property type="protein sequence ID" value="ACK42935"/>
    <property type="gene ID" value="Dtur_1663"/>
</dbReference>
<protein>
    <submittedName>
        <fullName evidence="1">Lipoprotein, putative</fullName>
    </submittedName>
</protein>
<gene>
    <name evidence="1" type="ordered locus">Dtur_1663</name>
</gene>
<proteinExistence type="predicted"/>
<name>B8E361_DICTD</name>
<dbReference type="KEGG" id="dtu:Dtur_1663"/>
<keyword evidence="2" id="KW-1185">Reference proteome</keyword>
<accession>B8E361</accession>
<dbReference type="EMBL" id="CP001251">
    <property type="protein sequence ID" value="ACK42935.1"/>
    <property type="molecule type" value="Genomic_DNA"/>
</dbReference>
<organism evidence="1 2">
    <name type="scientific">Dictyoglomus turgidum (strain DSM 6724 / Z-1310)</name>
    <dbReference type="NCBI Taxonomy" id="515635"/>
    <lineage>
        <taxon>Bacteria</taxon>
        <taxon>Pseudomonadati</taxon>
        <taxon>Dictyoglomota</taxon>
        <taxon>Dictyoglomia</taxon>
        <taxon>Dictyoglomales</taxon>
        <taxon>Dictyoglomaceae</taxon>
        <taxon>Dictyoglomus</taxon>
    </lineage>
</organism>
<evidence type="ECO:0000313" key="2">
    <source>
        <dbReference type="Proteomes" id="UP000007719"/>
    </source>
</evidence>
<dbReference type="HOGENOM" id="CLU_2192829_0_0_0"/>
<dbReference type="Gene3D" id="2.60.120.260">
    <property type="entry name" value="Galactose-binding domain-like"/>
    <property type="match status" value="1"/>
</dbReference>
<sequence length="108" mass="11685">MTGKTLTIHMYIDPSLKGNNNGIQIFAKDSDWSYGAGPWINVSDSNVGTWTEVTLNFDNPNWSWAGGGSDGQLDITKIKAIGIKILMGGNAPAGETLEGSYWLDSINY</sequence>
<keyword evidence="1" id="KW-0449">Lipoprotein</keyword>
<dbReference type="OrthoDB" id="9887964at2"/>
<dbReference type="Proteomes" id="UP000007719">
    <property type="component" value="Chromosome"/>
</dbReference>
<dbReference type="AlphaFoldDB" id="B8E361"/>
<evidence type="ECO:0000313" key="1">
    <source>
        <dbReference type="EMBL" id="ACK42935.1"/>
    </source>
</evidence>